<feature type="transmembrane region" description="Helical" evidence="1">
    <location>
        <begin position="51"/>
        <end position="71"/>
    </location>
</feature>
<dbReference type="RefSeq" id="WP_148870101.1">
    <property type="nucleotide sequence ID" value="NZ_VNIA01000002.1"/>
</dbReference>
<protein>
    <submittedName>
        <fullName evidence="3">2TM domain-containing protein</fullName>
    </submittedName>
</protein>
<evidence type="ECO:0000313" key="3">
    <source>
        <dbReference type="EMBL" id="TYP99346.1"/>
    </source>
</evidence>
<dbReference type="Pfam" id="PF13239">
    <property type="entry name" value="2TM"/>
    <property type="match status" value="1"/>
</dbReference>
<dbReference type="OrthoDB" id="8965954at2"/>
<evidence type="ECO:0000259" key="2">
    <source>
        <dbReference type="Pfam" id="PF13239"/>
    </source>
</evidence>
<organism evidence="3 4">
    <name type="scientific">Tenacibaculum adriaticum</name>
    <dbReference type="NCBI Taxonomy" id="413713"/>
    <lineage>
        <taxon>Bacteria</taxon>
        <taxon>Pseudomonadati</taxon>
        <taxon>Bacteroidota</taxon>
        <taxon>Flavobacteriia</taxon>
        <taxon>Flavobacteriales</taxon>
        <taxon>Flavobacteriaceae</taxon>
        <taxon>Tenacibaculum</taxon>
    </lineage>
</organism>
<feature type="transmembrane region" description="Helical" evidence="1">
    <location>
        <begin position="24"/>
        <end position="45"/>
    </location>
</feature>
<name>A0A5S5DWA5_9FLAO</name>
<dbReference type="InterPro" id="IPR025698">
    <property type="entry name" value="2TM_dom"/>
</dbReference>
<keyword evidence="1" id="KW-1133">Transmembrane helix</keyword>
<feature type="domain" description="2TM" evidence="2">
    <location>
        <begin position="13"/>
        <end position="91"/>
    </location>
</feature>
<dbReference type="AlphaFoldDB" id="A0A5S5DWA5"/>
<keyword evidence="1" id="KW-0812">Transmembrane</keyword>
<dbReference type="EMBL" id="VNIA01000002">
    <property type="protein sequence ID" value="TYP99346.1"/>
    <property type="molecule type" value="Genomic_DNA"/>
</dbReference>
<sequence>METQFVKEQQFLRAKKKVKEIKTFYTHLLAYVLTMPIVVTVNLIFVPQFHWFWFPVLGWATAILIHWFTVFGKNFIGLGKDWEERKIKELMQEENQRKTQFFNDKL</sequence>
<reference evidence="3 4" key="1">
    <citation type="submission" date="2019-07" db="EMBL/GenBank/DDBJ databases">
        <title>Genomic Encyclopedia of Type Strains, Phase IV (KMG-IV): sequencing the most valuable type-strain genomes for metagenomic binning, comparative biology and taxonomic classification.</title>
        <authorList>
            <person name="Goeker M."/>
        </authorList>
    </citation>
    <scope>NUCLEOTIDE SEQUENCE [LARGE SCALE GENOMIC DNA]</scope>
    <source>
        <strain evidence="3 4">DSM 18961</strain>
    </source>
</reference>
<gene>
    <name evidence="3" type="ORF">C7447_102668</name>
</gene>
<evidence type="ECO:0000256" key="1">
    <source>
        <dbReference type="SAM" id="Phobius"/>
    </source>
</evidence>
<comment type="caution">
    <text evidence="3">The sequence shown here is derived from an EMBL/GenBank/DDBJ whole genome shotgun (WGS) entry which is preliminary data.</text>
</comment>
<dbReference type="Proteomes" id="UP000323136">
    <property type="component" value="Unassembled WGS sequence"/>
</dbReference>
<keyword evidence="1" id="KW-0472">Membrane</keyword>
<keyword evidence="4" id="KW-1185">Reference proteome</keyword>
<accession>A0A5S5DWA5</accession>
<proteinExistence type="predicted"/>
<evidence type="ECO:0000313" key="4">
    <source>
        <dbReference type="Proteomes" id="UP000323136"/>
    </source>
</evidence>